<dbReference type="Pfam" id="PF00514">
    <property type="entry name" value="Arm"/>
    <property type="match status" value="1"/>
</dbReference>
<evidence type="ECO:0000313" key="5">
    <source>
        <dbReference type="Proteomes" id="UP000663760"/>
    </source>
</evidence>
<dbReference type="InterPro" id="IPR011989">
    <property type="entry name" value="ARM-like"/>
</dbReference>
<organism evidence="4 5">
    <name type="scientific">Spirodela intermedia</name>
    <name type="common">Intermediate duckweed</name>
    <dbReference type="NCBI Taxonomy" id="51605"/>
    <lineage>
        <taxon>Eukaryota</taxon>
        <taxon>Viridiplantae</taxon>
        <taxon>Streptophyta</taxon>
        <taxon>Embryophyta</taxon>
        <taxon>Tracheophyta</taxon>
        <taxon>Spermatophyta</taxon>
        <taxon>Magnoliopsida</taxon>
        <taxon>Liliopsida</taxon>
        <taxon>Araceae</taxon>
        <taxon>Lemnoideae</taxon>
        <taxon>Spirodela</taxon>
    </lineage>
</organism>
<feature type="region of interest" description="Disordered" evidence="2">
    <location>
        <begin position="393"/>
        <end position="420"/>
    </location>
</feature>
<feature type="region of interest" description="Disordered" evidence="2">
    <location>
        <begin position="1"/>
        <end position="34"/>
    </location>
</feature>
<dbReference type="Pfam" id="PF25055">
    <property type="entry name" value="DUF7792"/>
    <property type="match status" value="2"/>
</dbReference>
<dbReference type="Proteomes" id="UP000663760">
    <property type="component" value="Chromosome 11"/>
</dbReference>
<dbReference type="InterPro" id="IPR016024">
    <property type="entry name" value="ARM-type_fold"/>
</dbReference>
<name>A0A7I8L483_SPIIN</name>
<dbReference type="Gene3D" id="1.25.10.10">
    <property type="entry name" value="Leucine-rich Repeat Variant"/>
    <property type="match status" value="2"/>
</dbReference>
<feature type="domain" description="DUF7792" evidence="3">
    <location>
        <begin position="40"/>
        <end position="89"/>
    </location>
</feature>
<protein>
    <recommendedName>
        <fullName evidence="3">DUF7792 domain-containing protein</fullName>
    </recommendedName>
</protein>
<proteinExistence type="predicted"/>
<dbReference type="EMBL" id="LR746274">
    <property type="protein sequence ID" value="CAA7404799.1"/>
    <property type="molecule type" value="Genomic_DNA"/>
</dbReference>
<dbReference type="PANTHER" id="PTHR46168">
    <property type="entry name" value="ARMADILLO REPEAT ONLY 4"/>
    <property type="match status" value="1"/>
</dbReference>
<keyword evidence="5" id="KW-1185">Reference proteome</keyword>
<reference evidence="4" key="1">
    <citation type="submission" date="2020-02" db="EMBL/GenBank/DDBJ databases">
        <authorList>
            <person name="Scholz U."/>
            <person name="Mascher M."/>
            <person name="Fiebig A."/>
        </authorList>
    </citation>
    <scope>NUCLEOTIDE SEQUENCE</scope>
</reference>
<feature type="domain" description="DUF7792" evidence="3">
    <location>
        <begin position="115"/>
        <end position="187"/>
    </location>
</feature>
<dbReference type="InterPro" id="IPR056694">
    <property type="entry name" value="DUF7792"/>
</dbReference>
<dbReference type="SUPFAM" id="SSF48371">
    <property type="entry name" value="ARM repeat"/>
    <property type="match status" value="1"/>
</dbReference>
<evidence type="ECO:0000256" key="2">
    <source>
        <dbReference type="SAM" id="MobiDB-lite"/>
    </source>
</evidence>
<accession>A0A7I8L483</accession>
<dbReference type="PANTHER" id="PTHR46168:SF1">
    <property type="entry name" value="ARMADILLO REPEAT ONLY 4"/>
    <property type="match status" value="1"/>
</dbReference>
<evidence type="ECO:0000313" key="4">
    <source>
        <dbReference type="EMBL" id="CAA7404799.1"/>
    </source>
</evidence>
<dbReference type="InterPro" id="IPR000225">
    <property type="entry name" value="Armadillo"/>
</dbReference>
<feature type="repeat" description="ARM" evidence="1">
    <location>
        <begin position="259"/>
        <end position="303"/>
    </location>
</feature>
<sequence>MSAVGGGSLRGGGGGGGGEGFGSGKGGGGGGGGGGSVVEAELRWTLELAERLVSACKDAEVFKAECSEVGKLAERLLQMLRSTLRLITSSSSPSSSAGAGAVSSSRCNGGAAVASGSGHLYDRPIRRIAAETAKALDRAVALIRRCKRRSRILRRVVTITTGATDFRKCLALLEASAGDVKWLLSVYSAAAGSGGIVLSMPPIASTDPILSWVWSYVAVVQMTPGKDAAAVADRAEAAAALANLALDNERNKKIIVGEGGVPPLLALLRDGAAAVEAQIAAATALFNLADVQERVLVIVAEMGVPLIVQSLSHAPMALQIGLSSLVARMAAEDPVAQEEFARENCVRPLVTLVSTDIPIWDSDTDSIIPNCKTGTARIHAAAAVAIRSSNLHHENHHCPRHSESINQLSSARKEKENESSEVKLRLKTSCVEALWRLSAGSISNSRKITETKGLLCLAEMVKREKGELQINCLRAIAEVAAVAEYEPDLRLSAFKMNSSAAKAVVDQLLRVIQEVNNHTLQILAIKSLGCLARNFPARESRITSTLVLQLSHWNSDVATETSIALGKFVCPDNFLHSEHSKAIIEFGGVPPLIRMLRLSERPQLNGLVLLCYLALHAGDSEVLEREKVLPTLISARNNASSQHPLLRDLLHEAIRHLELYHAVSHSHV</sequence>
<evidence type="ECO:0000256" key="1">
    <source>
        <dbReference type="PROSITE-ProRule" id="PRU00259"/>
    </source>
</evidence>
<gene>
    <name evidence="4" type="ORF">SI8410_11015477</name>
</gene>
<dbReference type="OrthoDB" id="1683831at2759"/>
<dbReference type="SMART" id="SM00185">
    <property type="entry name" value="ARM"/>
    <property type="match status" value="2"/>
</dbReference>
<feature type="compositionally biased region" description="Basic and acidic residues" evidence="2">
    <location>
        <begin position="411"/>
        <end position="420"/>
    </location>
</feature>
<feature type="compositionally biased region" description="Basic and acidic residues" evidence="2">
    <location>
        <begin position="393"/>
        <end position="403"/>
    </location>
</feature>
<dbReference type="AlphaFoldDB" id="A0A7I8L483"/>
<evidence type="ECO:0000259" key="3">
    <source>
        <dbReference type="Pfam" id="PF25055"/>
    </source>
</evidence>
<dbReference type="PROSITE" id="PS50176">
    <property type="entry name" value="ARM_REPEAT"/>
    <property type="match status" value="1"/>
</dbReference>